<dbReference type="SUPFAM" id="SSF47413">
    <property type="entry name" value="lambda repressor-like DNA-binding domains"/>
    <property type="match status" value="1"/>
</dbReference>
<organism evidence="1 2">
    <name type="scientific">Ancylomarina salipaludis</name>
    <dbReference type="NCBI Taxonomy" id="2501299"/>
    <lineage>
        <taxon>Bacteria</taxon>
        <taxon>Pseudomonadati</taxon>
        <taxon>Bacteroidota</taxon>
        <taxon>Bacteroidia</taxon>
        <taxon>Marinilabiliales</taxon>
        <taxon>Marinifilaceae</taxon>
        <taxon>Ancylomarina</taxon>
    </lineage>
</organism>
<evidence type="ECO:0000313" key="2">
    <source>
        <dbReference type="Proteomes" id="UP000289703"/>
    </source>
</evidence>
<name>A0A4Q1JLI3_9BACT</name>
<evidence type="ECO:0000313" key="1">
    <source>
        <dbReference type="EMBL" id="RXQ93012.1"/>
    </source>
</evidence>
<proteinExistence type="predicted"/>
<reference evidence="1 2" key="1">
    <citation type="submission" date="2019-01" db="EMBL/GenBank/DDBJ databases">
        <title>Ancylomarina salipaludis sp. nov., isolated from a salt marsh.</title>
        <authorList>
            <person name="Yoon J.-H."/>
        </authorList>
    </citation>
    <scope>NUCLEOTIDE SEQUENCE [LARGE SCALE GENOMIC DNA]</scope>
    <source>
        <strain evidence="1 2">SHSM-M15</strain>
    </source>
</reference>
<protein>
    <submittedName>
        <fullName evidence="1">Uncharacterized protein</fullName>
    </submittedName>
</protein>
<dbReference type="AlphaFoldDB" id="A0A4Q1JLI3"/>
<dbReference type="Proteomes" id="UP000289703">
    <property type="component" value="Unassembled WGS sequence"/>
</dbReference>
<dbReference type="OrthoDB" id="1122253at2"/>
<keyword evidence="2" id="KW-1185">Reference proteome</keyword>
<comment type="caution">
    <text evidence="1">The sequence shown here is derived from an EMBL/GenBank/DDBJ whole genome shotgun (WGS) entry which is preliminary data.</text>
</comment>
<dbReference type="InterPro" id="IPR010982">
    <property type="entry name" value="Lambda_DNA-bd_dom_sf"/>
</dbReference>
<dbReference type="EMBL" id="SAXA01000009">
    <property type="protein sequence ID" value="RXQ93012.1"/>
    <property type="molecule type" value="Genomic_DNA"/>
</dbReference>
<sequence length="104" mass="11970">MKKYAPVNELILFEMKKQGLNTIDLAQRLHLSNSSTYYLLSRSSIQIDRLWEICEVLQINFFQILSNQLQIENSDGRPVDEEKEALKAENKTLKEVIKLLGSGS</sequence>
<dbReference type="GO" id="GO:0003677">
    <property type="term" value="F:DNA binding"/>
    <property type="evidence" value="ECO:0007669"/>
    <property type="project" value="InterPro"/>
</dbReference>
<dbReference type="RefSeq" id="WP_129254743.1">
    <property type="nucleotide sequence ID" value="NZ_SAXA01000009.1"/>
</dbReference>
<accession>A0A4Q1JLI3</accession>
<gene>
    <name evidence="1" type="ORF">EO244_11110</name>
</gene>